<feature type="binding site" evidence="14">
    <location>
        <begin position="169"/>
        <end position="176"/>
    </location>
    <ligand>
        <name>ATP</name>
        <dbReference type="ChEBI" id="CHEBI:30616"/>
    </ligand>
</feature>
<evidence type="ECO:0000256" key="5">
    <source>
        <dbReference type="ARBA" id="ARBA00022475"/>
    </source>
</evidence>
<organism evidence="18 19">
    <name type="scientific">Nosocomiicoccus ampullae</name>
    <dbReference type="NCBI Taxonomy" id="489910"/>
    <lineage>
        <taxon>Bacteria</taxon>
        <taxon>Bacillati</taxon>
        <taxon>Bacillota</taxon>
        <taxon>Bacilli</taxon>
        <taxon>Bacillales</taxon>
        <taxon>Staphylococcaceae</taxon>
        <taxon>Nosocomiicoccus</taxon>
    </lineage>
</organism>
<dbReference type="GO" id="GO:0005524">
    <property type="term" value="F:ATP binding"/>
    <property type="evidence" value="ECO:0007669"/>
    <property type="project" value="UniProtKB-UniRule"/>
</dbReference>
<dbReference type="InterPro" id="IPR036121">
    <property type="entry name" value="ATPase_F1/V1/A1_a/bsu_N_sf"/>
</dbReference>
<dbReference type="InterPro" id="IPR004100">
    <property type="entry name" value="ATPase_F1/V1/A1_a/bsu_N"/>
</dbReference>
<dbReference type="GO" id="GO:0005886">
    <property type="term" value="C:plasma membrane"/>
    <property type="evidence" value="ECO:0007669"/>
    <property type="project" value="UniProtKB-SubCell"/>
</dbReference>
<comment type="similarity">
    <text evidence="3 14">Belongs to the ATPase alpha/beta chains family.</text>
</comment>
<sequence length="502" mass="54538">MAIKADEISALLRSQIENYEADMEVSDVGTVTEVGDGIAVAHGLNDAMAGELLEFSNGVLGLAQNLEEDEVGIVILGPYYDIKEGDEVKRTGKIMEVPVGEELIGRVVNPLGQPIDGKGPISTTKARPVESPATGVMDRKSVFEPLQTGIKAIDALVPIGRGQRELIIGDRQTGKTTLAIDTILNQKNEDMICIYVAIGQKESTVRSTVETFRKHGALDYTIVVSAGASDPAPLLYIAPYAGVSMGEEFMFNGKHVLIVYDDLTKQAQAYREMSLLLRRPPGREAFPGDVFYLHSRLLERAAKLNDDLGGGSITALPFVETQAGDISAFVPTNVISITDGQIFLQSDLFFSGVRPAINAGLSVSRVGGSAQIKAMKKVAGTLRLDLAAYRELEAFAQFGSDLDKATAAKLERGKRTVEVLKQGENQPLPVEEQVAILYALVNGYLDDIAVQDITRFEKEFLEWLNANNKELLNGIRETDALPEEDAFDNAINNFKKLFNSSK</sequence>
<evidence type="ECO:0000259" key="16">
    <source>
        <dbReference type="Pfam" id="PF00306"/>
    </source>
</evidence>
<dbReference type="GO" id="GO:0043531">
    <property type="term" value="F:ADP binding"/>
    <property type="evidence" value="ECO:0007669"/>
    <property type="project" value="TreeGrafter"/>
</dbReference>
<dbReference type="Pfam" id="PF02874">
    <property type="entry name" value="ATP-synt_ab_N"/>
    <property type="match status" value="1"/>
</dbReference>
<dbReference type="AlphaFoldDB" id="A0A9Q2CZS4"/>
<keyword evidence="4 14" id="KW-0813">Transport</keyword>
<evidence type="ECO:0000256" key="3">
    <source>
        <dbReference type="ARBA" id="ARBA00008936"/>
    </source>
</evidence>
<comment type="subcellular location">
    <subcellularLocation>
        <location evidence="14">Cell membrane</location>
        <topology evidence="14">Peripheral membrane protein</topology>
    </subcellularLocation>
    <subcellularLocation>
        <location evidence="2">Membrane</location>
        <topology evidence="2">Peripheral membrane protein</topology>
    </subcellularLocation>
</comment>
<keyword evidence="7 14" id="KW-0375">Hydrogen ion transport</keyword>
<evidence type="ECO:0000256" key="1">
    <source>
        <dbReference type="ARBA" id="ARBA00003784"/>
    </source>
</evidence>
<keyword evidence="6 14" id="KW-0547">Nucleotide-binding</keyword>
<protein>
    <recommendedName>
        <fullName evidence="14">ATP synthase subunit alpha</fullName>
        <ecNumber evidence="14">7.1.2.2</ecNumber>
    </recommendedName>
    <alternativeName>
        <fullName evidence="14">ATP synthase F1 sector subunit alpha</fullName>
    </alternativeName>
    <alternativeName>
        <fullName evidence="14">F-ATPase subunit alpha</fullName>
    </alternativeName>
</protein>
<evidence type="ECO:0000256" key="14">
    <source>
        <dbReference type="HAMAP-Rule" id="MF_01346"/>
    </source>
</evidence>
<keyword evidence="13 14" id="KW-0066">ATP synthesis</keyword>
<dbReference type="PANTHER" id="PTHR48082">
    <property type="entry name" value="ATP SYNTHASE SUBUNIT ALPHA, MITOCHONDRIAL"/>
    <property type="match status" value="1"/>
</dbReference>
<dbReference type="CDD" id="cd01132">
    <property type="entry name" value="F1-ATPase_alpha_CD"/>
    <property type="match status" value="1"/>
</dbReference>
<evidence type="ECO:0000256" key="6">
    <source>
        <dbReference type="ARBA" id="ARBA00022741"/>
    </source>
</evidence>
<dbReference type="FunFam" id="1.20.150.20:FF:000001">
    <property type="entry name" value="ATP synthase subunit alpha"/>
    <property type="match status" value="1"/>
</dbReference>
<dbReference type="InterPro" id="IPR027417">
    <property type="entry name" value="P-loop_NTPase"/>
</dbReference>
<dbReference type="FunFam" id="3.40.50.300:FF:000002">
    <property type="entry name" value="ATP synthase subunit alpha"/>
    <property type="match status" value="1"/>
</dbReference>
<evidence type="ECO:0000313" key="18">
    <source>
        <dbReference type="EMBL" id="MBB5176056.1"/>
    </source>
</evidence>
<dbReference type="InterPro" id="IPR020003">
    <property type="entry name" value="ATPase_a/bsu_AS"/>
</dbReference>
<keyword evidence="5 14" id="KW-1003">Cell membrane</keyword>
<proteinExistence type="inferred from homology"/>
<dbReference type="InterPro" id="IPR005294">
    <property type="entry name" value="ATP_synth_F1_asu"/>
</dbReference>
<evidence type="ECO:0000256" key="4">
    <source>
        <dbReference type="ARBA" id="ARBA00022448"/>
    </source>
</evidence>
<dbReference type="Gene3D" id="2.40.30.20">
    <property type="match status" value="1"/>
</dbReference>
<keyword evidence="8 14" id="KW-0067">ATP-binding</keyword>
<dbReference type="HAMAP" id="MF_01346">
    <property type="entry name" value="ATP_synth_alpha_bact"/>
    <property type="match status" value="1"/>
</dbReference>
<comment type="function">
    <text evidence="1 14">Produces ATP from ADP in the presence of a proton gradient across the membrane. The alpha chain is a regulatory subunit.</text>
</comment>
<evidence type="ECO:0000313" key="19">
    <source>
        <dbReference type="Proteomes" id="UP000579136"/>
    </source>
</evidence>
<dbReference type="SUPFAM" id="SSF52540">
    <property type="entry name" value="P-loop containing nucleoside triphosphate hydrolases"/>
    <property type="match status" value="1"/>
</dbReference>
<dbReference type="PANTHER" id="PTHR48082:SF2">
    <property type="entry name" value="ATP SYNTHASE SUBUNIT ALPHA, MITOCHONDRIAL"/>
    <property type="match status" value="1"/>
</dbReference>
<keyword evidence="19" id="KW-1185">Reference proteome</keyword>
<dbReference type="Gene3D" id="3.40.50.300">
    <property type="entry name" value="P-loop containing nucleotide triphosphate hydrolases"/>
    <property type="match status" value="1"/>
</dbReference>
<dbReference type="SUPFAM" id="SSF47917">
    <property type="entry name" value="C-terminal domain of alpha and beta subunits of F1 ATP synthase"/>
    <property type="match status" value="1"/>
</dbReference>
<dbReference type="GO" id="GO:0045259">
    <property type="term" value="C:proton-transporting ATP synthase complex"/>
    <property type="evidence" value="ECO:0007669"/>
    <property type="project" value="UniProtKB-KW"/>
</dbReference>
<keyword evidence="12 14" id="KW-0139">CF(1)</keyword>
<gene>
    <name evidence="14" type="primary">atpA</name>
    <name evidence="18" type="ORF">HNQ45_000940</name>
</gene>
<keyword evidence="11 14" id="KW-0472">Membrane</keyword>
<dbReference type="EC" id="7.1.2.2" evidence="14"/>
<evidence type="ECO:0000256" key="10">
    <source>
        <dbReference type="ARBA" id="ARBA00023065"/>
    </source>
</evidence>
<evidence type="ECO:0000256" key="11">
    <source>
        <dbReference type="ARBA" id="ARBA00023136"/>
    </source>
</evidence>
<feature type="site" description="Required for activity" evidence="14">
    <location>
        <position position="362"/>
    </location>
</feature>
<evidence type="ECO:0000256" key="12">
    <source>
        <dbReference type="ARBA" id="ARBA00023196"/>
    </source>
</evidence>
<dbReference type="Gene3D" id="1.20.150.20">
    <property type="entry name" value="ATP synthase alpha/beta chain, C-terminal domain"/>
    <property type="match status" value="1"/>
</dbReference>
<feature type="domain" description="ATPase F1/V1/A1 complex alpha/beta subunit N-terminal" evidence="17">
    <location>
        <begin position="25"/>
        <end position="92"/>
    </location>
</feature>
<keyword evidence="9 14" id="KW-1278">Translocase</keyword>
<dbReference type="InterPro" id="IPR023366">
    <property type="entry name" value="ATP_synth_asu-like_sf"/>
</dbReference>
<comment type="caution">
    <text evidence="18">The sequence shown here is derived from an EMBL/GenBank/DDBJ whole genome shotgun (WGS) entry which is preliminary data.</text>
</comment>
<reference evidence="18 19" key="1">
    <citation type="submission" date="2020-08" db="EMBL/GenBank/DDBJ databases">
        <title>Genomic Encyclopedia of Type Strains, Phase IV (KMG-IV): sequencing the most valuable type-strain genomes for metagenomic binning, comparative biology and taxonomic classification.</title>
        <authorList>
            <person name="Goeker M."/>
        </authorList>
    </citation>
    <scope>NUCLEOTIDE SEQUENCE [LARGE SCALE GENOMIC DNA]</scope>
    <source>
        <strain evidence="18 19">DSM 19163</strain>
    </source>
</reference>
<dbReference type="Proteomes" id="UP000579136">
    <property type="component" value="Unassembled WGS sequence"/>
</dbReference>
<evidence type="ECO:0000256" key="9">
    <source>
        <dbReference type="ARBA" id="ARBA00022967"/>
    </source>
</evidence>
<evidence type="ECO:0000256" key="2">
    <source>
        <dbReference type="ARBA" id="ARBA00004170"/>
    </source>
</evidence>
<feature type="domain" description="ATPase F1/V1/A1 complex alpha/beta subunit nucleotide-binding" evidence="15">
    <location>
        <begin position="149"/>
        <end position="364"/>
    </location>
</feature>
<evidence type="ECO:0000259" key="15">
    <source>
        <dbReference type="Pfam" id="PF00006"/>
    </source>
</evidence>
<dbReference type="Pfam" id="PF00006">
    <property type="entry name" value="ATP-synt_ab"/>
    <property type="match status" value="1"/>
</dbReference>
<evidence type="ECO:0000256" key="7">
    <source>
        <dbReference type="ARBA" id="ARBA00022781"/>
    </source>
</evidence>
<dbReference type="CDD" id="cd18116">
    <property type="entry name" value="ATP-synt_F1_alpha_N"/>
    <property type="match status" value="1"/>
</dbReference>
<keyword evidence="10 14" id="KW-0406">Ion transport</keyword>
<dbReference type="NCBIfam" id="TIGR00962">
    <property type="entry name" value="atpA"/>
    <property type="match status" value="1"/>
</dbReference>
<evidence type="ECO:0000256" key="13">
    <source>
        <dbReference type="ARBA" id="ARBA00023310"/>
    </source>
</evidence>
<dbReference type="InterPro" id="IPR000194">
    <property type="entry name" value="ATPase_F1/V1/A1_a/bsu_nucl-bd"/>
</dbReference>
<evidence type="ECO:0000256" key="8">
    <source>
        <dbReference type="ARBA" id="ARBA00022840"/>
    </source>
</evidence>
<comment type="catalytic activity">
    <reaction evidence="14">
        <text>ATP + H2O + 4 H(+)(in) = ADP + phosphate + 5 H(+)(out)</text>
        <dbReference type="Rhea" id="RHEA:57720"/>
        <dbReference type="ChEBI" id="CHEBI:15377"/>
        <dbReference type="ChEBI" id="CHEBI:15378"/>
        <dbReference type="ChEBI" id="CHEBI:30616"/>
        <dbReference type="ChEBI" id="CHEBI:43474"/>
        <dbReference type="ChEBI" id="CHEBI:456216"/>
        <dbReference type="EC" id="7.1.2.2"/>
    </reaction>
</comment>
<dbReference type="RefSeq" id="WP_183673927.1">
    <property type="nucleotide sequence ID" value="NZ_CBCRYX010000007.1"/>
</dbReference>
<dbReference type="CDD" id="cd18113">
    <property type="entry name" value="ATP-synt_F1_alpha_C"/>
    <property type="match status" value="1"/>
</dbReference>
<dbReference type="GO" id="GO:0046933">
    <property type="term" value="F:proton-transporting ATP synthase activity, rotational mechanism"/>
    <property type="evidence" value="ECO:0007669"/>
    <property type="project" value="UniProtKB-UniRule"/>
</dbReference>
<dbReference type="SUPFAM" id="SSF50615">
    <property type="entry name" value="N-terminal domain of alpha and beta subunits of F1 ATP synthase"/>
    <property type="match status" value="1"/>
</dbReference>
<dbReference type="EMBL" id="JACHHF010000004">
    <property type="protein sequence ID" value="MBB5176056.1"/>
    <property type="molecule type" value="Genomic_DNA"/>
</dbReference>
<dbReference type="FunFam" id="2.40.30.20:FF:000001">
    <property type="entry name" value="ATP synthase subunit alpha"/>
    <property type="match status" value="1"/>
</dbReference>
<dbReference type="PIRSF" id="PIRSF039088">
    <property type="entry name" value="F_ATPase_subunit_alpha"/>
    <property type="match status" value="1"/>
</dbReference>
<dbReference type="NCBIfam" id="NF009884">
    <property type="entry name" value="PRK13343.1"/>
    <property type="match status" value="1"/>
</dbReference>
<dbReference type="InterPro" id="IPR000793">
    <property type="entry name" value="ATP_synth_asu_C"/>
</dbReference>
<feature type="domain" description="ATP synthase alpha subunit C-terminal" evidence="16">
    <location>
        <begin position="371"/>
        <end position="491"/>
    </location>
</feature>
<dbReference type="PROSITE" id="PS00152">
    <property type="entry name" value="ATPASE_ALPHA_BETA"/>
    <property type="match status" value="1"/>
</dbReference>
<dbReference type="InterPro" id="IPR038376">
    <property type="entry name" value="ATP_synth_asu_C_sf"/>
</dbReference>
<name>A0A9Q2CZS4_9STAP</name>
<dbReference type="Pfam" id="PF00306">
    <property type="entry name" value="ATP-synt_ab_C"/>
    <property type="match status" value="1"/>
</dbReference>
<evidence type="ECO:0000259" key="17">
    <source>
        <dbReference type="Pfam" id="PF02874"/>
    </source>
</evidence>
<accession>A0A9Q2CZS4</accession>
<dbReference type="InterPro" id="IPR033732">
    <property type="entry name" value="ATP_synth_F1_a_nt-bd_dom"/>
</dbReference>